<evidence type="ECO:0000256" key="2">
    <source>
        <dbReference type="ARBA" id="ARBA00010256"/>
    </source>
</evidence>
<comment type="similarity">
    <text evidence="2 4">Belongs to the archaeal flagellin family.</text>
</comment>
<accession>A0A8J8P9P4</accession>
<dbReference type="RefSeq" id="WP_142979638.1">
    <property type="nucleotide sequence ID" value="NZ_RKLU01000003.1"/>
</dbReference>
<evidence type="ECO:0000256" key="4">
    <source>
        <dbReference type="RuleBase" id="RU361282"/>
    </source>
</evidence>
<keyword evidence="7" id="KW-1185">Reference proteome</keyword>
<keyword evidence="5" id="KW-0472">Membrane</keyword>
<dbReference type="PANTHER" id="PTHR35903">
    <property type="entry name" value="FLAGELLIN B1"/>
    <property type="match status" value="1"/>
</dbReference>
<evidence type="ECO:0000256" key="5">
    <source>
        <dbReference type="SAM" id="Phobius"/>
    </source>
</evidence>
<keyword evidence="3 4" id="KW-0974">Archaeal flagellum</keyword>
<evidence type="ECO:0000256" key="3">
    <source>
        <dbReference type="ARBA" id="ARBA00022440"/>
    </source>
</evidence>
<dbReference type="Proteomes" id="UP000705823">
    <property type="component" value="Unassembled WGS sequence"/>
</dbReference>
<comment type="caution">
    <text evidence="6">The sequence shown here is derived from an EMBL/GenBank/DDBJ whole genome shotgun (WGS) entry which is preliminary data.</text>
</comment>
<reference evidence="6" key="1">
    <citation type="submission" date="2019-02" db="EMBL/GenBank/DDBJ databases">
        <title>Halonotius sp. a new haloarchaeum isolated from saline soil.</title>
        <authorList>
            <person name="Duran-Viseras A."/>
            <person name="Sanchez-Porro C."/>
            <person name="Ventosa A."/>
        </authorList>
    </citation>
    <scope>NUCLEOTIDE SEQUENCE</scope>
    <source>
        <strain evidence="6">F15B</strain>
    </source>
</reference>
<dbReference type="InterPro" id="IPR013373">
    <property type="entry name" value="Flagellin/pilin_N_arc"/>
</dbReference>
<evidence type="ECO:0000256" key="1">
    <source>
        <dbReference type="ARBA" id="ARBA00004618"/>
    </source>
</evidence>
<keyword evidence="6" id="KW-0969">Cilium</keyword>
<dbReference type="InterPro" id="IPR002774">
    <property type="entry name" value="Flagellin_arc-type"/>
</dbReference>
<comment type="function">
    <text evidence="4">Flagellin is the subunit protein which polymerizes to form the filaments of archaeal flagella.</text>
</comment>
<keyword evidence="6" id="KW-0966">Cell projection</keyword>
<feature type="transmembrane region" description="Helical" evidence="5">
    <location>
        <begin position="12"/>
        <end position="33"/>
    </location>
</feature>
<dbReference type="OrthoDB" id="339101at2157"/>
<organism evidence="6 7">
    <name type="scientific">Halonotius terrestris</name>
    <dbReference type="NCBI Taxonomy" id="2487750"/>
    <lineage>
        <taxon>Archaea</taxon>
        <taxon>Methanobacteriati</taxon>
        <taxon>Methanobacteriota</taxon>
        <taxon>Stenosarchaea group</taxon>
        <taxon>Halobacteria</taxon>
        <taxon>Halobacteriales</taxon>
        <taxon>Haloferacaceae</taxon>
        <taxon>Halonotius</taxon>
    </lineage>
</organism>
<dbReference type="PANTHER" id="PTHR35903:SF1">
    <property type="entry name" value="FLAGELLIN B1"/>
    <property type="match status" value="1"/>
</dbReference>
<protein>
    <recommendedName>
        <fullName evidence="4">Flagellin</fullName>
    </recommendedName>
</protein>
<evidence type="ECO:0000313" key="7">
    <source>
        <dbReference type="Proteomes" id="UP000705823"/>
    </source>
</evidence>
<dbReference type="Pfam" id="PF01917">
    <property type="entry name" value="Flagellin_arch-type"/>
    <property type="match status" value="1"/>
</dbReference>
<keyword evidence="5" id="KW-1133">Transmembrane helix</keyword>
<keyword evidence="5" id="KW-0812">Transmembrane</keyword>
<keyword evidence="6" id="KW-0282">Flagellum</keyword>
<comment type="subcellular location">
    <subcellularLocation>
        <location evidence="1 4">Archaeal flagellum</location>
    </subcellularLocation>
</comment>
<evidence type="ECO:0000313" key="6">
    <source>
        <dbReference type="EMBL" id="TQQ81076.1"/>
    </source>
</evidence>
<dbReference type="NCBIfam" id="TIGR02537">
    <property type="entry name" value="arch_flag_Nterm"/>
    <property type="match status" value="1"/>
</dbReference>
<proteinExistence type="inferred from homology"/>
<dbReference type="GO" id="GO:0005198">
    <property type="term" value="F:structural molecule activity"/>
    <property type="evidence" value="ECO:0007669"/>
    <property type="project" value="InterPro"/>
</dbReference>
<name>A0A8J8P9P4_9EURY</name>
<dbReference type="GO" id="GO:0097589">
    <property type="term" value="C:archaeal-type flagellum"/>
    <property type="evidence" value="ECO:0007669"/>
    <property type="project" value="UniProtKB-SubCell"/>
</dbReference>
<dbReference type="EMBL" id="RKLU01000003">
    <property type="protein sequence ID" value="TQQ81076.1"/>
    <property type="molecule type" value="Genomic_DNA"/>
</dbReference>
<dbReference type="AlphaFoldDB" id="A0A8J8P9P4"/>
<dbReference type="GO" id="GO:0097588">
    <property type="term" value="P:archaeal or bacterial-type flagellum-dependent cell motility"/>
    <property type="evidence" value="ECO:0007669"/>
    <property type="project" value="InterPro"/>
</dbReference>
<gene>
    <name evidence="6" type="ORF">EGH24_08000</name>
</gene>
<sequence>MFDTENRGQVGIGTLIVFIAMVLVAAIAAGVLINTAGLLQAQAQQTGEQTTAEVSDVVVIGEVIGNDSSENNKLDQVNATLRLASGASAVNLSETSYTLETNGNATVITGDAADTNSIVAYTPVQGNFESNTNPILSEQGDRVEVGFDLDATAVDGELNELDESTQMTIVLNSPAGGSSYKSVQAPRNIDQGESYIL</sequence>